<dbReference type="InterPro" id="IPR040447">
    <property type="entry name" value="RRM_Rrp7"/>
</dbReference>
<dbReference type="Proteomes" id="UP001054902">
    <property type="component" value="Unassembled WGS sequence"/>
</dbReference>
<dbReference type="GO" id="GO:0032545">
    <property type="term" value="C:CURI complex"/>
    <property type="evidence" value="ECO:0007669"/>
    <property type="project" value="TreeGrafter"/>
</dbReference>
<dbReference type="Pfam" id="PF12923">
    <property type="entry name" value="RRP7"/>
    <property type="match status" value="1"/>
</dbReference>
<feature type="domain" description="Ribosomal RNA-processing protein 7 C-terminal" evidence="4">
    <location>
        <begin position="212"/>
        <end position="342"/>
    </location>
</feature>
<dbReference type="GO" id="GO:0000028">
    <property type="term" value="P:ribosomal small subunit assembly"/>
    <property type="evidence" value="ECO:0007669"/>
    <property type="project" value="TreeGrafter"/>
</dbReference>
<dbReference type="PANTHER" id="PTHR13191">
    <property type="entry name" value="RIBOSOMAL RNA PROCESSING PROTEIN 7-RELATED"/>
    <property type="match status" value="1"/>
</dbReference>
<evidence type="ECO:0000256" key="1">
    <source>
        <dbReference type="ARBA" id="ARBA00006110"/>
    </source>
</evidence>
<evidence type="ECO:0000256" key="3">
    <source>
        <dbReference type="SAM" id="MobiDB-lite"/>
    </source>
</evidence>
<sequence length="342" mass="39389">MTNLIKGYLPIRISLPSPSGKGNESSFLFVKQHTSSSEASSRTLFVTNTPIYPSIQTRILLSSLFERYADVEKISVAPKPKKDFDQNNDSTMSLFEQEFRSFGKKKAVLREQDWCDEGRYAHVIFSTSKGLKKFMNTFLKKKGDACVSFGKLEIQELQDISHQQFLKQKQLWKKEVLGESAGDSDDEGEDHNDEVESDRPTGIMALVQAQREQILPRNVLKQMCDQIMAKYEEAEEDAIRKQEEAMNQPDEDGFVTVSYSANVGDVVEFEKNGNLGSTGRRKRDRTRSSKKNVAKGSEELQDFYRFQLKESRKRSLEDLKSRFQEDLKRVKQMKEDKVFRPF</sequence>
<dbReference type="GO" id="GO:0034456">
    <property type="term" value="C:UTP-C complex"/>
    <property type="evidence" value="ECO:0007669"/>
    <property type="project" value="TreeGrafter"/>
</dbReference>
<dbReference type="PANTHER" id="PTHR13191:SF0">
    <property type="entry name" value="RIBOSOMAL RNA-PROCESSING PROTEIN 7 HOMOLOG A-RELATED"/>
    <property type="match status" value="1"/>
</dbReference>
<protein>
    <recommendedName>
        <fullName evidence="8">Ribosomal RNA-processing protein 7 C-terminal domain-containing protein</fullName>
    </recommendedName>
</protein>
<comment type="similarity">
    <text evidence="1">Belongs to the RRP7 family.</text>
</comment>
<keyword evidence="7" id="KW-1185">Reference proteome</keyword>
<dbReference type="Gene3D" id="6.10.250.1770">
    <property type="match status" value="1"/>
</dbReference>
<evidence type="ECO:0000259" key="5">
    <source>
        <dbReference type="Pfam" id="PF17799"/>
    </source>
</evidence>
<dbReference type="Pfam" id="PF17799">
    <property type="entry name" value="RRM_Rrp7"/>
    <property type="match status" value="1"/>
</dbReference>
<keyword evidence="2" id="KW-0175">Coiled coil</keyword>
<proteinExistence type="inferred from homology"/>
<dbReference type="InterPro" id="IPR040446">
    <property type="entry name" value="RRP7"/>
</dbReference>
<name>A0AAD3CJS5_9STRA</name>
<comment type="caution">
    <text evidence="6">The sequence shown here is derived from an EMBL/GenBank/DDBJ whole genome shotgun (WGS) entry which is preliminary data.</text>
</comment>
<evidence type="ECO:0000259" key="4">
    <source>
        <dbReference type="Pfam" id="PF12923"/>
    </source>
</evidence>
<feature type="compositionally biased region" description="Acidic residues" evidence="3">
    <location>
        <begin position="182"/>
        <end position="196"/>
    </location>
</feature>
<dbReference type="AlphaFoldDB" id="A0AAD3CJS5"/>
<evidence type="ECO:0000256" key="2">
    <source>
        <dbReference type="SAM" id="Coils"/>
    </source>
</evidence>
<dbReference type="InterPro" id="IPR024326">
    <property type="entry name" value="RRP7_C"/>
</dbReference>
<evidence type="ECO:0000313" key="7">
    <source>
        <dbReference type="Proteomes" id="UP001054902"/>
    </source>
</evidence>
<feature type="compositionally biased region" description="Basic residues" evidence="3">
    <location>
        <begin position="279"/>
        <end position="293"/>
    </location>
</feature>
<dbReference type="EMBL" id="BLLK01000022">
    <property type="protein sequence ID" value="GFH46161.1"/>
    <property type="molecule type" value="Genomic_DNA"/>
</dbReference>
<accession>A0AAD3CJS5</accession>
<feature type="region of interest" description="Disordered" evidence="3">
    <location>
        <begin position="271"/>
        <end position="294"/>
    </location>
</feature>
<evidence type="ECO:0000313" key="6">
    <source>
        <dbReference type="EMBL" id="GFH46161.1"/>
    </source>
</evidence>
<feature type="region of interest" description="Disordered" evidence="3">
    <location>
        <begin position="178"/>
        <end position="199"/>
    </location>
</feature>
<evidence type="ECO:0008006" key="8">
    <source>
        <dbReference type="Google" id="ProtNLM"/>
    </source>
</evidence>
<feature type="coiled-coil region" evidence="2">
    <location>
        <begin position="217"/>
        <end position="248"/>
    </location>
</feature>
<organism evidence="6 7">
    <name type="scientific">Chaetoceros tenuissimus</name>
    <dbReference type="NCBI Taxonomy" id="426638"/>
    <lineage>
        <taxon>Eukaryota</taxon>
        <taxon>Sar</taxon>
        <taxon>Stramenopiles</taxon>
        <taxon>Ochrophyta</taxon>
        <taxon>Bacillariophyta</taxon>
        <taxon>Coscinodiscophyceae</taxon>
        <taxon>Chaetocerotophycidae</taxon>
        <taxon>Chaetocerotales</taxon>
        <taxon>Chaetocerotaceae</taxon>
        <taxon>Chaetoceros</taxon>
    </lineage>
</organism>
<reference evidence="6 7" key="1">
    <citation type="journal article" date="2021" name="Sci. Rep.">
        <title>The genome of the diatom Chaetoceros tenuissimus carries an ancient integrated fragment of an extant virus.</title>
        <authorList>
            <person name="Hongo Y."/>
            <person name="Kimura K."/>
            <person name="Takaki Y."/>
            <person name="Yoshida Y."/>
            <person name="Baba S."/>
            <person name="Kobayashi G."/>
            <person name="Nagasaki K."/>
            <person name="Hano T."/>
            <person name="Tomaru Y."/>
        </authorList>
    </citation>
    <scope>NUCLEOTIDE SEQUENCE [LARGE SCALE GENOMIC DNA]</scope>
    <source>
        <strain evidence="6 7">NIES-3715</strain>
    </source>
</reference>
<gene>
    <name evidence="6" type="ORF">CTEN210_02635</name>
</gene>
<feature type="domain" description="Rrp7 RRM-like N-terminal" evidence="5">
    <location>
        <begin position="5"/>
        <end position="57"/>
    </location>
</feature>
<dbReference type="GO" id="GO:0006364">
    <property type="term" value="P:rRNA processing"/>
    <property type="evidence" value="ECO:0007669"/>
    <property type="project" value="TreeGrafter"/>
</dbReference>